<name>H3A750_LATCH</name>
<feature type="region of interest" description="Disordered" evidence="1">
    <location>
        <begin position="64"/>
        <end position="86"/>
    </location>
</feature>
<proteinExistence type="predicted"/>
<evidence type="ECO:0000313" key="3">
    <source>
        <dbReference type="Proteomes" id="UP000008672"/>
    </source>
</evidence>
<dbReference type="InterPro" id="IPR042566">
    <property type="entry name" value="L1_C"/>
</dbReference>
<dbReference type="InParanoid" id="H3A750"/>
<dbReference type="GeneTree" id="ENSGT01130000278975"/>
<dbReference type="PANTHER" id="PTHR11505">
    <property type="entry name" value="L1 TRANSPOSABLE ELEMENT-RELATED"/>
    <property type="match status" value="1"/>
</dbReference>
<sequence length="264" mass="30596">MTDIKSIKNALQQISTTLLILTSSVEEIKNTNAGIRQRLLEVEQRTSDVEDRLQKAERTADQLGKKVKALHQQRRKTDNQENRARRNNLRILGFPEQIKEGKPMEFLQNVLLGLAEGTQLELERDHHSLGPRPAEKQRLRPFIVKFLRFTTKESVYRAAREKGPLKWKEHNISIFPDLSKDLQEKRCCFLDTKCRLREQGIKYGLFYPAILKVTVDGETKSFTTPQEVEDYLNRRNKINPAADKTRKGKKKKKGKGKKNYGGKK</sequence>
<reference evidence="2" key="2">
    <citation type="submission" date="2025-08" db="UniProtKB">
        <authorList>
            <consortium name="Ensembl"/>
        </authorList>
    </citation>
    <scope>IDENTIFICATION</scope>
</reference>
<reference evidence="3" key="1">
    <citation type="submission" date="2011-08" db="EMBL/GenBank/DDBJ databases">
        <title>The draft genome of Latimeria chalumnae.</title>
        <authorList>
            <person name="Di Palma F."/>
            <person name="Alfoldi J."/>
            <person name="Johnson J."/>
            <person name="Berlin A."/>
            <person name="Gnerre S."/>
            <person name="Jaffe D."/>
            <person name="MacCallum I."/>
            <person name="Young S."/>
            <person name="Walker B.J."/>
            <person name="Lander E."/>
            <person name="Lindblad-Toh K."/>
        </authorList>
    </citation>
    <scope>NUCLEOTIDE SEQUENCE [LARGE SCALE GENOMIC DNA]</scope>
    <source>
        <strain evidence="3">Wild caught</strain>
    </source>
</reference>
<dbReference type="AlphaFoldDB" id="H3A750"/>
<dbReference type="Proteomes" id="UP000008672">
    <property type="component" value="Unassembled WGS sequence"/>
</dbReference>
<feature type="compositionally biased region" description="Basic residues" evidence="1">
    <location>
        <begin position="246"/>
        <end position="264"/>
    </location>
</feature>
<evidence type="ECO:0008006" key="4">
    <source>
        <dbReference type="Google" id="ProtNLM"/>
    </source>
</evidence>
<dbReference type="EMBL" id="AFYH01204784">
    <property type="status" value="NOT_ANNOTATED_CDS"/>
    <property type="molecule type" value="Genomic_DNA"/>
</dbReference>
<evidence type="ECO:0000256" key="1">
    <source>
        <dbReference type="SAM" id="MobiDB-lite"/>
    </source>
</evidence>
<reference evidence="2" key="3">
    <citation type="submission" date="2025-09" db="UniProtKB">
        <authorList>
            <consortium name="Ensembl"/>
        </authorList>
    </citation>
    <scope>IDENTIFICATION</scope>
</reference>
<organism evidence="2 3">
    <name type="scientific">Latimeria chalumnae</name>
    <name type="common">Coelacanth</name>
    <dbReference type="NCBI Taxonomy" id="7897"/>
    <lineage>
        <taxon>Eukaryota</taxon>
        <taxon>Metazoa</taxon>
        <taxon>Chordata</taxon>
        <taxon>Craniata</taxon>
        <taxon>Vertebrata</taxon>
        <taxon>Euteleostomi</taxon>
        <taxon>Coelacanthiformes</taxon>
        <taxon>Coelacanthidae</taxon>
        <taxon>Latimeria</taxon>
    </lineage>
</organism>
<evidence type="ECO:0000313" key="2">
    <source>
        <dbReference type="Ensembl" id="ENSLACP00000005471.1"/>
    </source>
</evidence>
<dbReference type="Gene3D" id="3.30.70.1820">
    <property type="entry name" value="L1 transposable element, RRM domain"/>
    <property type="match status" value="1"/>
</dbReference>
<dbReference type="OMA" id="PATHQSW"/>
<feature type="compositionally biased region" description="Basic residues" evidence="1">
    <location>
        <begin position="65"/>
        <end position="74"/>
    </location>
</feature>
<dbReference type="Gene3D" id="3.30.250.20">
    <property type="entry name" value="L1 transposable element, C-terminal domain"/>
    <property type="match status" value="1"/>
</dbReference>
<dbReference type="HOGENOM" id="CLU_062834_2_1_1"/>
<accession>H3A750</accession>
<keyword evidence="3" id="KW-1185">Reference proteome</keyword>
<dbReference type="InterPro" id="IPR004244">
    <property type="entry name" value="Transposase_22"/>
</dbReference>
<protein>
    <recommendedName>
        <fullName evidence="4">L1 transposable element RRM domain-containing protein</fullName>
    </recommendedName>
</protein>
<dbReference type="eggNOG" id="ENOG502SRQ0">
    <property type="taxonomic scope" value="Eukaryota"/>
</dbReference>
<dbReference type="Ensembl" id="ENSLACT00000005519.1">
    <property type="protein sequence ID" value="ENSLACP00000005471.1"/>
    <property type="gene ID" value="ENSLACG00000004867.1"/>
</dbReference>
<feature type="compositionally biased region" description="Basic and acidic residues" evidence="1">
    <location>
        <begin position="75"/>
        <end position="84"/>
    </location>
</feature>
<feature type="region of interest" description="Disordered" evidence="1">
    <location>
        <begin position="226"/>
        <end position="264"/>
    </location>
</feature>